<gene>
    <name evidence="2" type="ORF">SDC9_67639</name>
</gene>
<proteinExistence type="predicted"/>
<evidence type="ECO:0000313" key="2">
    <source>
        <dbReference type="EMBL" id="MPM21196.1"/>
    </source>
</evidence>
<feature type="transmembrane region" description="Helical" evidence="1">
    <location>
        <begin position="6"/>
        <end position="28"/>
    </location>
</feature>
<protein>
    <submittedName>
        <fullName evidence="2">Uncharacterized protein</fullName>
    </submittedName>
</protein>
<organism evidence="2">
    <name type="scientific">bioreactor metagenome</name>
    <dbReference type="NCBI Taxonomy" id="1076179"/>
    <lineage>
        <taxon>unclassified sequences</taxon>
        <taxon>metagenomes</taxon>
        <taxon>ecological metagenomes</taxon>
    </lineage>
</organism>
<accession>A0A644XY58</accession>
<comment type="caution">
    <text evidence="2">The sequence shown here is derived from an EMBL/GenBank/DDBJ whole genome shotgun (WGS) entry which is preliminary data.</text>
</comment>
<dbReference type="AlphaFoldDB" id="A0A644XY58"/>
<dbReference type="EMBL" id="VSSQ01003542">
    <property type="protein sequence ID" value="MPM21196.1"/>
    <property type="molecule type" value="Genomic_DNA"/>
</dbReference>
<reference evidence="2" key="1">
    <citation type="submission" date="2019-08" db="EMBL/GenBank/DDBJ databases">
        <authorList>
            <person name="Kucharzyk K."/>
            <person name="Murdoch R.W."/>
            <person name="Higgins S."/>
            <person name="Loffler F."/>
        </authorList>
    </citation>
    <scope>NUCLEOTIDE SEQUENCE</scope>
</reference>
<name>A0A644XY58_9ZZZZ</name>
<evidence type="ECO:0000256" key="1">
    <source>
        <dbReference type="SAM" id="Phobius"/>
    </source>
</evidence>
<keyword evidence="1" id="KW-0812">Transmembrane</keyword>
<keyword evidence="1" id="KW-0472">Membrane</keyword>
<keyword evidence="1" id="KW-1133">Transmembrane helix</keyword>
<sequence length="299" mass="29775">MVAAELVMHGVVGGVIVVSAATAAIFVGDDDHVALAVRRDGDIGCAAGIVSAGTVGVEPAAVFQVSAHKSLVQRSAVRSASADVFAQRLAGVAVHIVDGKVVAISGIVQLNGNSLVGAQRPTGINSLNAVGNQGVLTIGAVGGGAFAAYVVGISLRIHVRGGFQFFNLVPAHAVHQPVLHGDRCRTERCVVVGDIGDGTFIIYGSCDGIAGQRGVDWPVDGAEQLIAAGGGDGIGGEGVVHIQGLAAVVGSKLGADRSRTAWVVVIHVVYVQGSGIAGKVNIDSHVAAADRAAGEAAGA</sequence>